<dbReference type="eggNOG" id="ENOG5032SP8">
    <property type="taxonomic scope" value="Bacteria"/>
</dbReference>
<dbReference type="RefSeq" id="WP_012165488.1">
    <property type="nucleotide sequence ID" value="NC_009925.1"/>
</dbReference>
<dbReference type="InterPro" id="IPR025349">
    <property type="entry name" value="DUF4253"/>
</dbReference>
<evidence type="ECO:0000313" key="2">
    <source>
        <dbReference type="EMBL" id="ABW30231.1"/>
    </source>
</evidence>
<gene>
    <name evidence="2" type="ordered locus">AM1_5270</name>
</gene>
<evidence type="ECO:0000313" key="3">
    <source>
        <dbReference type="Proteomes" id="UP000000268"/>
    </source>
</evidence>
<feature type="domain" description="DUF4253" evidence="1">
    <location>
        <begin position="137"/>
        <end position="260"/>
    </location>
</feature>
<dbReference type="EMBL" id="CP000828">
    <property type="protein sequence ID" value="ABW30231.1"/>
    <property type="molecule type" value="Genomic_DNA"/>
</dbReference>
<dbReference type="OrthoDB" id="4827574at2"/>
<name>B0C9T3_ACAM1</name>
<dbReference type="AlphaFoldDB" id="B0C9T3"/>
<organism evidence="2 3">
    <name type="scientific">Acaryochloris marina (strain MBIC 11017)</name>
    <dbReference type="NCBI Taxonomy" id="329726"/>
    <lineage>
        <taxon>Bacteria</taxon>
        <taxon>Bacillati</taxon>
        <taxon>Cyanobacteriota</taxon>
        <taxon>Cyanophyceae</taxon>
        <taxon>Acaryochloridales</taxon>
        <taxon>Acaryochloridaceae</taxon>
        <taxon>Acaryochloris</taxon>
    </lineage>
</organism>
<reference evidence="2 3" key="1">
    <citation type="journal article" date="2008" name="Proc. Natl. Acad. Sci. U.S.A.">
        <title>Niche adaptation and genome expansion in the chlorophyll d-producing cyanobacterium Acaryochloris marina.</title>
        <authorList>
            <person name="Swingley W.D."/>
            <person name="Chen M."/>
            <person name="Cheung P.C."/>
            <person name="Conrad A.L."/>
            <person name="Dejesa L.C."/>
            <person name="Hao J."/>
            <person name="Honchak B.M."/>
            <person name="Karbach L.E."/>
            <person name="Kurdoglu A."/>
            <person name="Lahiri S."/>
            <person name="Mastrian S.D."/>
            <person name="Miyashita H."/>
            <person name="Page L."/>
            <person name="Ramakrishna P."/>
            <person name="Satoh S."/>
            <person name="Sattley W.M."/>
            <person name="Shimada Y."/>
            <person name="Taylor H.L."/>
            <person name="Tomo T."/>
            <person name="Tsuchiya T."/>
            <person name="Wang Z.T."/>
            <person name="Raymond J."/>
            <person name="Mimuro M."/>
            <person name="Blankenship R.E."/>
            <person name="Touchman J.W."/>
        </authorList>
    </citation>
    <scope>NUCLEOTIDE SEQUENCE [LARGE SCALE GENOMIC DNA]</scope>
    <source>
        <strain evidence="3">MBIC 11017</strain>
    </source>
</reference>
<accession>B0C9T3</accession>
<keyword evidence="3" id="KW-1185">Reference proteome</keyword>
<dbReference type="HOGENOM" id="CLU_1154810_0_0_3"/>
<dbReference type="KEGG" id="amr:AM1_5270"/>
<dbReference type="Pfam" id="PF14062">
    <property type="entry name" value="DUF4253"/>
    <property type="match status" value="1"/>
</dbReference>
<sequence length="260" mass="29605">MSLSPEQKQELATQVDFESGIFSTIDSESPTFLKKLELIQYWYEEESAQLEQDFPATVQIQRNVELEGTGSSRFIKLQLDGVFFEVDTPDAISVILRLRSKLPKGYMPITLDFQRREELLKEDFEEALGNSAERSLIGVVKLDDHFQIVQFFGTAAGNYELSNVDIINKLHAWEKLCDFEIMGGGGDTLELAFKTLPEDRLAFAEDVYDFCPDLMDQGYVGPPLGEGATMEDYAEAMDEQTIEDLVDYLERNMAVGFWWD</sequence>
<evidence type="ECO:0000259" key="1">
    <source>
        <dbReference type="Pfam" id="PF14062"/>
    </source>
</evidence>
<dbReference type="Proteomes" id="UP000000268">
    <property type="component" value="Chromosome"/>
</dbReference>
<protein>
    <recommendedName>
        <fullName evidence="1">DUF4253 domain-containing protein</fullName>
    </recommendedName>
</protein>
<proteinExistence type="predicted"/>